<dbReference type="EMBL" id="JAQIEY010000019">
    <property type="protein sequence ID" value="MDA3768162.1"/>
    <property type="molecule type" value="Genomic_DNA"/>
</dbReference>
<keyword evidence="1" id="KW-0175">Coiled coil</keyword>
<reference evidence="2" key="1">
    <citation type="submission" date="2023-01" db="EMBL/GenBank/DDBJ databases">
        <title>Sequencing of the bacterial strains from artisanal fermented milk Matsoni.</title>
        <authorList>
            <person name="Rozman V."/>
            <person name="Accetto T."/>
            <person name="Bogovic Matijasic B."/>
        </authorList>
    </citation>
    <scope>NUCLEOTIDE SEQUENCE</scope>
    <source>
        <strain evidence="2">Lbl333</strain>
    </source>
</reference>
<evidence type="ECO:0000256" key="1">
    <source>
        <dbReference type="SAM" id="Coils"/>
    </source>
</evidence>
<gene>
    <name evidence="2" type="ORF">PF586_06785</name>
</gene>
<sequence>MREKIIHVYEDDVKALKEIAGEKEISSAIHQFLLEHEENKARNFLLDRMNALEEKTKENADALQKISQQAEALKQMSSETLLYSSKSAGAAEKTAVRVKAMSMESSASAEILSELAEVSGVGDVMIGTDSPIWKRALEIVCQHIELAKNKKQAENND</sequence>
<accession>A0AAW5YZM6</accession>
<dbReference type="Proteomes" id="UP001210502">
    <property type="component" value="Unassembled WGS sequence"/>
</dbReference>
<proteinExistence type="predicted"/>
<comment type="caution">
    <text evidence="2">The sequence shown here is derived from an EMBL/GenBank/DDBJ whole genome shotgun (WGS) entry which is preliminary data.</text>
</comment>
<dbReference type="AlphaFoldDB" id="A0AAW5YZM6"/>
<protein>
    <recommendedName>
        <fullName evidence="4">Phage protein</fullName>
    </recommendedName>
</protein>
<feature type="coiled-coil region" evidence="1">
    <location>
        <begin position="46"/>
        <end position="79"/>
    </location>
</feature>
<evidence type="ECO:0008006" key="4">
    <source>
        <dbReference type="Google" id="ProtNLM"/>
    </source>
</evidence>
<evidence type="ECO:0000313" key="2">
    <source>
        <dbReference type="EMBL" id="MDA3768162.1"/>
    </source>
</evidence>
<name>A0AAW5YZM6_9LACO</name>
<evidence type="ECO:0000313" key="3">
    <source>
        <dbReference type="Proteomes" id="UP001210502"/>
    </source>
</evidence>
<dbReference type="RefSeq" id="WP_271024666.1">
    <property type="nucleotide sequence ID" value="NZ_JAQIEY010000019.1"/>
</dbReference>
<organism evidence="2 3">
    <name type="scientific">Lactobacillus delbrueckii</name>
    <dbReference type="NCBI Taxonomy" id="1584"/>
    <lineage>
        <taxon>Bacteria</taxon>
        <taxon>Bacillati</taxon>
        <taxon>Bacillota</taxon>
        <taxon>Bacilli</taxon>
        <taxon>Lactobacillales</taxon>
        <taxon>Lactobacillaceae</taxon>
        <taxon>Lactobacillus</taxon>
    </lineage>
</organism>